<comment type="caution">
    <text evidence="1">The sequence shown here is derived from an EMBL/GenBank/DDBJ whole genome shotgun (WGS) entry which is preliminary data.</text>
</comment>
<dbReference type="Proteomes" id="UP000469890">
    <property type="component" value="Unassembled WGS sequence"/>
</dbReference>
<dbReference type="EMBL" id="JAAECE010000003">
    <property type="protein sequence ID" value="KAF1803063.1"/>
    <property type="molecule type" value="Genomic_DNA"/>
</dbReference>
<protein>
    <submittedName>
        <fullName evidence="1">Uncharacterized protein</fullName>
    </submittedName>
</protein>
<gene>
    <name evidence="1" type="ORF">FB192DRAFT_1263975</name>
</gene>
<reference evidence="1 2" key="1">
    <citation type="submission" date="2019-09" db="EMBL/GenBank/DDBJ databases">
        <authorList>
            <consortium name="DOE Joint Genome Institute"/>
            <person name="Mondo S.J."/>
            <person name="Navarro-Mendoza M.I."/>
            <person name="Perez-Arques C."/>
            <person name="Panchal S."/>
            <person name="Nicolas F.E."/>
            <person name="Ganguly P."/>
            <person name="Pangilinan J."/>
            <person name="Grigoriev I."/>
            <person name="Heitman J."/>
            <person name="Sanya K."/>
            <person name="Garre V."/>
        </authorList>
    </citation>
    <scope>NUCLEOTIDE SEQUENCE [LARGE SCALE GENOMIC DNA]</scope>
    <source>
        <strain evidence="1 2">MU402</strain>
    </source>
</reference>
<name>A0A8H4BJ13_MUCCL</name>
<dbReference type="AlphaFoldDB" id="A0A8H4BJ13"/>
<evidence type="ECO:0000313" key="1">
    <source>
        <dbReference type="EMBL" id="KAF1803063.1"/>
    </source>
</evidence>
<accession>A0A8H4BJ13</accession>
<feature type="non-terminal residue" evidence="1">
    <location>
        <position position="75"/>
    </location>
</feature>
<sequence length="75" mass="8318">WANTNDIRPDDAVIFTIVSSKYGRPLGFGEVKSVNSSTKKHLLCMGTLRLAILCKDAIVLYCQDVCFAFQINGIH</sequence>
<organism evidence="1 2">
    <name type="scientific">Mucor circinelloides f. lusitanicus</name>
    <name type="common">Mucor racemosus var. lusitanicus</name>
    <dbReference type="NCBI Taxonomy" id="29924"/>
    <lineage>
        <taxon>Eukaryota</taxon>
        <taxon>Fungi</taxon>
        <taxon>Fungi incertae sedis</taxon>
        <taxon>Mucoromycota</taxon>
        <taxon>Mucoromycotina</taxon>
        <taxon>Mucoromycetes</taxon>
        <taxon>Mucorales</taxon>
        <taxon>Mucorineae</taxon>
        <taxon>Mucoraceae</taxon>
        <taxon>Mucor</taxon>
    </lineage>
</organism>
<proteinExistence type="predicted"/>
<evidence type="ECO:0000313" key="2">
    <source>
        <dbReference type="Proteomes" id="UP000469890"/>
    </source>
</evidence>
<feature type="non-terminal residue" evidence="1">
    <location>
        <position position="1"/>
    </location>
</feature>